<dbReference type="InterPro" id="IPR050408">
    <property type="entry name" value="HGPRT"/>
</dbReference>
<dbReference type="GO" id="GO:0046100">
    <property type="term" value="P:hypoxanthine metabolic process"/>
    <property type="evidence" value="ECO:0007669"/>
    <property type="project" value="TreeGrafter"/>
</dbReference>
<dbReference type="GO" id="GO:0004422">
    <property type="term" value="F:hypoxanthine phosphoribosyltransferase activity"/>
    <property type="evidence" value="ECO:0007669"/>
    <property type="project" value="InterPro"/>
</dbReference>
<evidence type="ECO:0000256" key="15">
    <source>
        <dbReference type="RuleBase" id="RU364099"/>
    </source>
</evidence>
<dbReference type="STRING" id="1312852.EG19_11275"/>
<dbReference type="EC" id="2.4.2.8" evidence="5 15"/>
<dbReference type="CDD" id="cd06223">
    <property type="entry name" value="PRTases_typeI"/>
    <property type="match status" value="1"/>
</dbReference>
<keyword evidence="18" id="KW-1185">Reference proteome</keyword>
<dbReference type="GO" id="GO:0052657">
    <property type="term" value="F:guanine phosphoribosyltransferase activity"/>
    <property type="evidence" value="ECO:0007669"/>
    <property type="project" value="UniProtKB-ARBA"/>
</dbReference>
<organism evidence="17 18">
    <name type="scientific">Thermoanaerobaculum aquaticum</name>
    <dbReference type="NCBI Taxonomy" id="1312852"/>
    <lineage>
        <taxon>Bacteria</taxon>
        <taxon>Pseudomonadati</taxon>
        <taxon>Acidobacteriota</taxon>
        <taxon>Thermoanaerobaculia</taxon>
        <taxon>Thermoanaerobaculales</taxon>
        <taxon>Thermoanaerobaculaceae</taxon>
        <taxon>Thermoanaerobaculum</taxon>
    </lineage>
</organism>
<sequence>MLKRRVVTKQELDGILERLADEINRDLEGKDPVFVGVLKGAVYFFTALTQRLTRSVAVDFIQVSSYGASTSSSGMVTLIKDLTVDIAGKDVYVVEDIVDTGITLVDVLALIAARHPRSLKVVALLSKPSRRKREVPVDFVGMEIPDVFVVGFGLDFAEQFRNLPEIWEFAMEEGG</sequence>
<dbReference type="PANTHER" id="PTHR43340">
    <property type="entry name" value="HYPOXANTHINE-GUANINE PHOSPHORIBOSYLTRANSFERASE"/>
    <property type="match status" value="1"/>
</dbReference>
<dbReference type="InterPro" id="IPR000836">
    <property type="entry name" value="PRTase_dom"/>
</dbReference>
<dbReference type="GO" id="GO:0005829">
    <property type="term" value="C:cytosol"/>
    <property type="evidence" value="ECO:0007669"/>
    <property type="project" value="TreeGrafter"/>
</dbReference>
<dbReference type="Pfam" id="PF00156">
    <property type="entry name" value="Pribosyltran"/>
    <property type="match status" value="1"/>
</dbReference>
<comment type="cofactor">
    <cofactor evidence="1 15">
        <name>Mg(2+)</name>
        <dbReference type="ChEBI" id="CHEBI:18420"/>
    </cofactor>
</comment>
<dbReference type="UniPathway" id="UPA00591">
    <property type="reaction ID" value="UER00648"/>
</dbReference>
<accession>A0A062XXX7</accession>
<reference evidence="17 18" key="1">
    <citation type="submission" date="2014-04" db="EMBL/GenBank/DDBJ databases">
        <title>The Genome Sequence of Thermoanaerobaculum aquaticum MP-01, The First Cultivated Group 23 Acidobacterium.</title>
        <authorList>
            <person name="Stamps B.W."/>
            <person name="Losey N.A."/>
            <person name="Lawson P.A."/>
            <person name="Stevenson B.S."/>
        </authorList>
    </citation>
    <scope>NUCLEOTIDE SEQUENCE [LARGE SCALE GENOMIC DNA]</scope>
    <source>
        <strain evidence="17 18">MP-01</strain>
    </source>
</reference>
<dbReference type="EMBL" id="JMFG01000008">
    <property type="protein sequence ID" value="KDA54294.1"/>
    <property type="molecule type" value="Genomic_DNA"/>
</dbReference>
<evidence type="ECO:0000256" key="2">
    <source>
        <dbReference type="ARBA" id="ARBA00004496"/>
    </source>
</evidence>
<keyword evidence="10 15" id="KW-0660">Purine salvage</keyword>
<feature type="domain" description="Phosphoribosyltransferase" evidence="16">
    <location>
        <begin position="15"/>
        <end position="156"/>
    </location>
</feature>
<dbReference type="Proteomes" id="UP000027284">
    <property type="component" value="Unassembled WGS sequence"/>
</dbReference>
<keyword evidence="9 15" id="KW-0479">Metal-binding</keyword>
<evidence type="ECO:0000256" key="9">
    <source>
        <dbReference type="ARBA" id="ARBA00022723"/>
    </source>
</evidence>
<evidence type="ECO:0000256" key="8">
    <source>
        <dbReference type="ARBA" id="ARBA00022679"/>
    </source>
</evidence>
<keyword evidence="7 15" id="KW-0328">Glycosyltransferase</keyword>
<evidence type="ECO:0000256" key="1">
    <source>
        <dbReference type="ARBA" id="ARBA00001946"/>
    </source>
</evidence>
<dbReference type="GO" id="GO:0000287">
    <property type="term" value="F:magnesium ion binding"/>
    <property type="evidence" value="ECO:0007669"/>
    <property type="project" value="TreeGrafter"/>
</dbReference>
<dbReference type="GO" id="GO:0006166">
    <property type="term" value="P:purine ribonucleoside salvage"/>
    <property type="evidence" value="ECO:0007669"/>
    <property type="project" value="UniProtKB-KW"/>
</dbReference>
<dbReference type="GO" id="GO:0032263">
    <property type="term" value="P:GMP salvage"/>
    <property type="evidence" value="ECO:0007669"/>
    <property type="project" value="TreeGrafter"/>
</dbReference>
<comment type="similarity">
    <text evidence="4 15">Belongs to the purine/pyrimidine phosphoribosyltransferase family.</text>
</comment>
<evidence type="ECO:0000256" key="6">
    <source>
        <dbReference type="ARBA" id="ARBA00022490"/>
    </source>
</evidence>
<dbReference type="PANTHER" id="PTHR43340:SF1">
    <property type="entry name" value="HYPOXANTHINE PHOSPHORIBOSYLTRANSFERASE"/>
    <property type="match status" value="1"/>
</dbReference>
<evidence type="ECO:0000256" key="12">
    <source>
        <dbReference type="ARBA" id="ARBA00022842"/>
    </source>
</evidence>
<dbReference type="Gene3D" id="3.40.50.2020">
    <property type="match status" value="1"/>
</dbReference>
<keyword evidence="8 15" id="KW-0808">Transferase</keyword>
<name>A0A062XXX7_9BACT</name>
<comment type="catalytic activity">
    <reaction evidence="14">
        <text>IMP + diphosphate = hypoxanthine + 5-phospho-alpha-D-ribose 1-diphosphate</text>
        <dbReference type="Rhea" id="RHEA:17973"/>
        <dbReference type="ChEBI" id="CHEBI:17368"/>
        <dbReference type="ChEBI" id="CHEBI:33019"/>
        <dbReference type="ChEBI" id="CHEBI:58017"/>
        <dbReference type="ChEBI" id="CHEBI:58053"/>
        <dbReference type="EC" id="2.4.2.8"/>
    </reaction>
    <physiologicalReaction direction="right-to-left" evidence="14">
        <dbReference type="Rhea" id="RHEA:17975"/>
    </physiologicalReaction>
</comment>
<evidence type="ECO:0000256" key="3">
    <source>
        <dbReference type="ARBA" id="ARBA00004669"/>
    </source>
</evidence>
<evidence type="ECO:0000256" key="4">
    <source>
        <dbReference type="ARBA" id="ARBA00008391"/>
    </source>
</evidence>
<proteinExistence type="inferred from homology"/>
<dbReference type="GO" id="GO:0032264">
    <property type="term" value="P:IMP salvage"/>
    <property type="evidence" value="ECO:0007669"/>
    <property type="project" value="UniProtKB-UniPathway"/>
</dbReference>
<dbReference type="FunFam" id="3.40.50.2020:FF:000006">
    <property type="entry name" value="Hypoxanthine phosphoribosyltransferase"/>
    <property type="match status" value="1"/>
</dbReference>
<gene>
    <name evidence="17" type="ORF">EG19_11275</name>
</gene>
<protein>
    <recommendedName>
        <fullName evidence="5 15">Hypoxanthine phosphoribosyltransferase</fullName>
        <ecNumber evidence="5 15">2.4.2.8</ecNumber>
    </recommendedName>
</protein>
<evidence type="ECO:0000256" key="11">
    <source>
        <dbReference type="ARBA" id="ARBA00022741"/>
    </source>
</evidence>
<dbReference type="InterPro" id="IPR029057">
    <property type="entry name" value="PRTase-like"/>
</dbReference>
<comment type="caution">
    <text evidence="17">The sequence shown here is derived from an EMBL/GenBank/DDBJ whole genome shotgun (WGS) entry which is preliminary data.</text>
</comment>
<evidence type="ECO:0000256" key="7">
    <source>
        <dbReference type="ARBA" id="ARBA00022676"/>
    </source>
</evidence>
<dbReference type="InterPro" id="IPR005904">
    <property type="entry name" value="Hxn_phspho_trans"/>
</dbReference>
<comment type="catalytic activity">
    <reaction evidence="13">
        <text>GMP + diphosphate = guanine + 5-phospho-alpha-D-ribose 1-diphosphate</text>
        <dbReference type="Rhea" id="RHEA:25424"/>
        <dbReference type="ChEBI" id="CHEBI:16235"/>
        <dbReference type="ChEBI" id="CHEBI:33019"/>
        <dbReference type="ChEBI" id="CHEBI:58017"/>
        <dbReference type="ChEBI" id="CHEBI:58115"/>
        <dbReference type="EC" id="2.4.2.8"/>
    </reaction>
    <physiologicalReaction direction="right-to-left" evidence="13">
        <dbReference type="Rhea" id="RHEA:25426"/>
    </physiologicalReaction>
</comment>
<keyword evidence="11 15" id="KW-0547">Nucleotide-binding</keyword>
<evidence type="ECO:0000256" key="14">
    <source>
        <dbReference type="ARBA" id="ARBA00049402"/>
    </source>
</evidence>
<evidence type="ECO:0000256" key="5">
    <source>
        <dbReference type="ARBA" id="ARBA00011895"/>
    </source>
</evidence>
<dbReference type="NCBIfam" id="TIGR01203">
    <property type="entry name" value="HGPRTase"/>
    <property type="match status" value="1"/>
</dbReference>
<evidence type="ECO:0000256" key="13">
    <source>
        <dbReference type="ARBA" id="ARBA00048811"/>
    </source>
</evidence>
<evidence type="ECO:0000313" key="17">
    <source>
        <dbReference type="EMBL" id="KDA54294.1"/>
    </source>
</evidence>
<keyword evidence="6 15" id="KW-0963">Cytoplasm</keyword>
<dbReference type="SUPFAM" id="SSF53271">
    <property type="entry name" value="PRTase-like"/>
    <property type="match status" value="1"/>
</dbReference>
<evidence type="ECO:0000256" key="10">
    <source>
        <dbReference type="ARBA" id="ARBA00022726"/>
    </source>
</evidence>
<evidence type="ECO:0000313" key="18">
    <source>
        <dbReference type="Proteomes" id="UP000027284"/>
    </source>
</evidence>
<dbReference type="GO" id="GO:0006178">
    <property type="term" value="P:guanine salvage"/>
    <property type="evidence" value="ECO:0007669"/>
    <property type="project" value="TreeGrafter"/>
</dbReference>
<comment type="subcellular location">
    <subcellularLocation>
        <location evidence="2 15">Cytoplasm</location>
    </subcellularLocation>
</comment>
<dbReference type="GO" id="GO:0000166">
    <property type="term" value="F:nucleotide binding"/>
    <property type="evidence" value="ECO:0007669"/>
    <property type="project" value="UniProtKB-KW"/>
</dbReference>
<keyword evidence="12 15" id="KW-0460">Magnesium</keyword>
<evidence type="ECO:0000259" key="16">
    <source>
        <dbReference type="Pfam" id="PF00156"/>
    </source>
</evidence>
<dbReference type="OrthoDB" id="9802824at2"/>
<dbReference type="AlphaFoldDB" id="A0A062XXX7"/>
<comment type="pathway">
    <text evidence="3 15">Purine metabolism; IMP biosynthesis via salvage pathway; IMP from hypoxanthine: step 1/1.</text>
</comment>
<dbReference type="RefSeq" id="WP_038047487.1">
    <property type="nucleotide sequence ID" value="NZ_JMFG01000008.1"/>
</dbReference>